<keyword evidence="5 7" id="KW-1133">Transmembrane helix</keyword>
<dbReference type="GO" id="GO:0016020">
    <property type="term" value="C:membrane"/>
    <property type="evidence" value="ECO:0007669"/>
    <property type="project" value="UniProtKB-SubCell"/>
</dbReference>
<dbReference type="OrthoDB" id="63113at2759"/>
<evidence type="ECO:0000313" key="9">
    <source>
        <dbReference type="Proteomes" id="UP000585474"/>
    </source>
</evidence>
<sequence>MGRRRTFLVEDFLVWPSRDFRHSTQTQLTVTTNGNHHFPRRRLHLAAATTTLLLLLSHRPNPPLTLRHPPPLGRPPLPSALSLPVSLSEASFRLRANLHHFRLNYAVVALTVLFLSLIFHPLSLIVFLVTLVAWLYLCLAREEPLTLFNRTIDDRVVMIGLGFVTVLALILTSVWLNVVVSAAVSAAVVFLHAVIRFPEDFSGDSPYGALLSVVDSPRGAYSQV</sequence>
<gene>
    <name evidence="8" type="ORF">Acr_24g0003370</name>
</gene>
<dbReference type="Proteomes" id="UP000585474">
    <property type="component" value="Unassembled WGS sequence"/>
</dbReference>
<keyword evidence="4 7" id="KW-0812">Transmembrane</keyword>
<evidence type="ECO:0000256" key="3">
    <source>
        <dbReference type="ARBA" id="ARBA00006483"/>
    </source>
</evidence>
<evidence type="ECO:0000256" key="1">
    <source>
        <dbReference type="ARBA" id="ARBA00002501"/>
    </source>
</evidence>
<evidence type="ECO:0000313" key="8">
    <source>
        <dbReference type="EMBL" id="GFZ14147.1"/>
    </source>
</evidence>
<comment type="function">
    <text evidence="1 7">May be involved in both secretory and endocytic intracellular trafficking in the endosomal/prevacuolar compartments.</text>
</comment>
<dbReference type="InterPro" id="IPR004895">
    <property type="entry name" value="Prenylated_rab_accept_PRA1"/>
</dbReference>
<comment type="caution">
    <text evidence="8">The sequence shown here is derived from an EMBL/GenBank/DDBJ whole genome shotgun (WGS) entry which is preliminary data.</text>
</comment>
<dbReference type="GO" id="GO:0016192">
    <property type="term" value="P:vesicle-mediated transport"/>
    <property type="evidence" value="ECO:0007669"/>
    <property type="project" value="UniProtKB-ARBA"/>
</dbReference>
<dbReference type="PANTHER" id="PTHR19317">
    <property type="entry name" value="PRENYLATED RAB ACCEPTOR 1-RELATED"/>
    <property type="match status" value="1"/>
</dbReference>
<comment type="subcellular location">
    <subcellularLocation>
        <location evidence="2 7">Membrane</location>
        <topology evidence="2 7">Multi-pass membrane protein</topology>
    </subcellularLocation>
</comment>
<evidence type="ECO:0000256" key="2">
    <source>
        <dbReference type="ARBA" id="ARBA00004141"/>
    </source>
</evidence>
<evidence type="ECO:0000256" key="6">
    <source>
        <dbReference type="ARBA" id="ARBA00023136"/>
    </source>
</evidence>
<dbReference type="GO" id="GO:0005794">
    <property type="term" value="C:Golgi apparatus"/>
    <property type="evidence" value="ECO:0007669"/>
    <property type="project" value="TreeGrafter"/>
</dbReference>
<reference evidence="8 9" key="1">
    <citation type="submission" date="2019-07" db="EMBL/GenBank/DDBJ databases">
        <title>De Novo Assembly of kiwifruit Actinidia rufa.</title>
        <authorList>
            <person name="Sugita-Konishi S."/>
            <person name="Sato K."/>
            <person name="Mori E."/>
            <person name="Abe Y."/>
            <person name="Kisaki G."/>
            <person name="Hamano K."/>
            <person name="Suezawa K."/>
            <person name="Otani M."/>
            <person name="Fukuda T."/>
            <person name="Manabe T."/>
            <person name="Gomi K."/>
            <person name="Tabuchi M."/>
            <person name="Akimitsu K."/>
            <person name="Kataoka I."/>
        </authorList>
    </citation>
    <scope>NUCLEOTIDE SEQUENCE [LARGE SCALE GENOMIC DNA]</scope>
    <source>
        <strain evidence="9">cv. Fuchu</strain>
    </source>
</reference>
<dbReference type="GO" id="GO:0005783">
    <property type="term" value="C:endoplasmic reticulum"/>
    <property type="evidence" value="ECO:0007669"/>
    <property type="project" value="TreeGrafter"/>
</dbReference>
<evidence type="ECO:0000256" key="5">
    <source>
        <dbReference type="ARBA" id="ARBA00022989"/>
    </source>
</evidence>
<keyword evidence="9" id="KW-1185">Reference proteome</keyword>
<organism evidence="8 9">
    <name type="scientific">Actinidia rufa</name>
    <dbReference type="NCBI Taxonomy" id="165716"/>
    <lineage>
        <taxon>Eukaryota</taxon>
        <taxon>Viridiplantae</taxon>
        <taxon>Streptophyta</taxon>
        <taxon>Embryophyta</taxon>
        <taxon>Tracheophyta</taxon>
        <taxon>Spermatophyta</taxon>
        <taxon>Magnoliopsida</taxon>
        <taxon>eudicotyledons</taxon>
        <taxon>Gunneridae</taxon>
        <taxon>Pentapetalae</taxon>
        <taxon>asterids</taxon>
        <taxon>Ericales</taxon>
        <taxon>Actinidiaceae</taxon>
        <taxon>Actinidia</taxon>
    </lineage>
</organism>
<keyword evidence="6 7" id="KW-0472">Membrane</keyword>
<feature type="transmembrane region" description="Helical" evidence="7">
    <location>
        <begin position="156"/>
        <end position="189"/>
    </location>
</feature>
<proteinExistence type="inferred from homology"/>
<dbReference type="Pfam" id="PF03208">
    <property type="entry name" value="PRA1"/>
    <property type="match status" value="1"/>
</dbReference>
<dbReference type="AlphaFoldDB" id="A0A7J0GTH7"/>
<dbReference type="PANTHER" id="PTHR19317:SF84">
    <property type="entry name" value="PRA1 FAMILY PROTEIN"/>
    <property type="match status" value="1"/>
</dbReference>
<feature type="transmembrane region" description="Helical" evidence="7">
    <location>
        <begin position="103"/>
        <end position="136"/>
    </location>
</feature>
<keyword evidence="7" id="KW-0813">Transport</keyword>
<evidence type="ECO:0000256" key="7">
    <source>
        <dbReference type="RuleBase" id="RU363107"/>
    </source>
</evidence>
<protein>
    <recommendedName>
        <fullName evidence="7">PRA1 family protein</fullName>
    </recommendedName>
</protein>
<name>A0A7J0GTH7_9ERIC</name>
<dbReference type="EMBL" id="BJWL01000024">
    <property type="protein sequence ID" value="GFZ14147.1"/>
    <property type="molecule type" value="Genomic_DNA"/>
</dbReference>
<comment type="similarity">
    <text evidence="3 7">Belongs to the PRA1 family.</text>
</comment>
<evidence type="ECO:0000256" key="4">
    <source>
        <dbReference type="ARBA" id="ARBA00022692"/>
    </source>
</evidence>
<accession>A0A7J0GTH7</accession>